<evidence type="ECO:0000256" key="2">
    <source>
        <dbReference type="SAM" id="Phobius"/>
    </source>
</evidence>
<keyword evidence="2" id="KW-0812">Transmembrane</keyword>
<feature type="transmembrane region" description="Helical" evidence="2">
    <location>
        <begin position="66"/>
        <end position="87"/>
    </location>
</feature>
<name>A0A5P8E706_9BACT</name>
<dbReference type="RefSeq" id="WP_111898367.1">
    <property type="nucleotide sequence ID" value="NZ_CP033459.1"/>
</dbReference>
<proteinExistence type="predicted"/>
<protein>
    <submittedName>
        <fullName evidence="4">Zinc-ribbon domain-containing protein</fullName>
    </submittedName>
</protein>
<keyword evidence="2" id="KW-0472">Membrane</keyword>
<dbReference type="Proteomes" id="UP000249375">
    <property type="component" value="Chromosome"/>
</dbReference>
<keyword evidence="2" id="KW-1133">Transmembrane helix</keyword>
<reference evidence="4 5" key="1">
    <citation type="submission" date="2018-11" db="EMBL/GenBank/DDBJ databases">
        <authorList>
            <person name="Na S.W."/>
            <person name="Baik M."/>
        </authorList>
    </citation>
    <scope>NUCLEOTIDE SEQUENCE [LARGE SCALE GENOMIC DNA]</scope>
    <source>
        <strain evidence="4 5">E39</strain>
    </source>
</reference>
<keyword evidence="1" id="KW-0175">Coiled coil</keyword>
<dbReference type="KEGG" id="alq:C7Y71_006760"/>
<gene>
    <name evidence="4" type="ORF">C7Y71_006760</name>
</gene>
<dbReference type="Pfam" id="PF13240">
    <property type="entry name" value="Zn_Ribbon_1"/>
    <property type="match status" value="1"/>
</dbReference>
<organism evidence="4 5">
    <name type="scientific">Pseudoprevotella muciniphila</name>
    <dbReference type="NCBI Taxonomy" id="2133944"/>
    <lineage>
        <taxon>Bacteria</taxon>
        <taxon>Pseudomonadati</taxon>
        <taxon>Bacteroidota</taxon>
        <taxon>Bacteroidia</taxon>
        <taxon>Bacteroidales</taxon>
        <taxon>Prevotellaceae</taxon>
        <taxon>Pseudoprevotella</taxon>
    </lineage>
</organism>
<keyword evidence="5" id="KW-1185">Reference proteome</keyword>
<evidence type="ECO:0000313" key="5">
    <source>
        <dbReference type="Proteomes" id="UP000249375"/>
    </source>
</evidence>
<feature type="coiled-coil region" evidence="1">
    <location>
        <begin position="107"/>
        <end position="141"/>
    </location>
</feature>
<dbReference type="EMBL" id="CP033459">
    <property type="protein sequence ID" value="QFQ12743.1"/>
    <property type="molecule type" value="Genomic_DNA"/>
</dbReference>
<evidence type="ECO:0000313" key="4">
    <source>
        <dbReference type="EMBL" id="QFQ12743.1"/>
    </source>
</evidence>
<dbReference type="InterPro" id="IPR026870">
    <property type="entry name" value="Zinc_ribbon_dom"/>
</dbReference>
<evidence type="ECO:0000256" key="1">
    <source>
        <dbReference type="SAM" id="Coils"/>
    </source>
</evidence>
<accession>A0A5P8E706</accession>
<sequence length="226" mass="24971">MSKFCTTCGTPLQPDQNVCPNCGTPANQTVQQQANYQQYPPNSQAPGNYGTMSPYTQKNGNSSLKIALIVLAAVLGVAIIGLLVYLLGMFVGKSDAKDVYDKGDTIAVNQQVQMDRLQQEQEKIKETNDSLKQALEEEKSKPKTVVKKVESRDYSVNSNMASKVIIAGDNVCLRSIPDESGKMMGSSNPHLNTGEMYDYLGTVGDYYEISYYGESYYIPQQYGRLR</sequence>
<dbReference type="AlphaFoldDB" id="A0A5P8E706"/>
<evidence type="ECO:0000259" key="3">
    <source>
        <dbReference type="Pfam" id="PF13240"/>
    </source>
</evidence>
<feature type="domain" description="Zinc-ribbon" evidence="3">
    <location>
        <begin position="4"/>
        <end position="25"/>
    </location>
</feature>